<dbReference type="AlphaFoldDB" id="A0A377HIC0"/>
<evidence type="ECO:0000313" key="2">
    <source>
        <dbReference type="Proteomes" id="UP000254512"/>
    </source>
</evidence>
<dbReference type="GO" id="GO:0008925">
    <property type="term" value="F:maltose O-acetyltransferase activity"/>
    <property type="evidence" value="ECO:0007669"/>
    <property type="project" value="UniProtKB-EC"/>
</dbReference>
<dbReference type="GeneID" id="58895990"/>
<dbReference type="EC" id="2.3.1.79" evidence="1"/>
<gene>
    <name evidence="1" type="primary">maa_1</name>
    <name evidence="1" type="ORF">NCTC11645_00188</name>
</gene>
<organism evidence="1 2">
    <name type="scientific">Grimontia hollisae</name>
    <name type="common">Vibrio hollisae</name>
    <dbReference type="NCBI Taxonomy" id="673"/>
    <lineage>
        <taxon>Bacteria</taxon>
        <taxon>Pseudomonadati</taxon>
        <taxon>Pseudomonadota</taxon>
        <taxon>Gammaproteobacteria</taxon>
        <taxon>Vibrionales</taxon>
        <taxon>Vibrionaceae</taxon>
        <taxon>Grimontia</taxon>
    </lineage>
</organism>
<dbReference type="Gene3D" id="2.160.10.10">
    <property type="entry name" value="Hexapeptide repeat proteins"/>
    <property type="match status" value="1"/>
</dbReference>
<dbReference type="EMBL" id="UGHD01000002">
    <property type="protein sequence ID" value="STO55886.1"/>
    <property type="molecule type" value="Genomic_DNA"/>
</dbReference>
<dbReference type="SUPFAM" id="SSF51161">
    <property type="entry name" value="Trimeric LpxA-like enzymes"/>
    <property type="match status" value="1"/>
</dbReference>
<name>A0A377HIC0_GRIHO</name>
<dbReference type="RefSeq" id="WP_040528041.1">
    <property type="nucleotide sequence ID" value="NZ_CABMOB010000001.1"/>
</dbReference>
<reference evidence="1 2" key="1">
    <citation type="submission" date="2018-06" db="EMBL/GenBank/DDBJ databases">
        <authorList>
            <consortium name="Pathogen Informatics"/>
            <person name="Doyle S."/>
        </authorList>
    </citation>
    <scope>NUCLEOTIDE SEQUENCE [LARGE SCALE GENOMIC DNA]</scope>
    <source>
        <strain evidence="1 2">NCTC11645</strain>
    </source>
</reference>
<dbReference type="InterPro" id="IPR001451">
    <property type="entry name" value="Hexapep"/>
</dbReference>
<dbReference type="PANTHER" id="PTHR23416">
    <property type="entry name" value="SIALIC ACID SYNTHASE-RELATED"/>
    <property type="match status" value="1"/>
</dbReference>
<proteinExistence type="predicted"/>
<protein>
    <submittedName>
        <fullName evidence="1">Maltose O-acetyltransferase</fullName>
        <ecNumber evidence="1">2.3.1.79</ecNumber>
    </submittedName>
</protein>
<dbReference type="CDD" id="cd04647">
    <property type="entry name" value="LbH_MAT_like"/>
    <property type="match status" value="1"/>
</dbReference>
<dbReference type="PANTHER" id="PTHR23416:SF78">
    <property type="entry name" value="LIPOPOLYSACCHARIDE BIOSYNTHESIS O-ACETYL TRANSFERASE WBBJ-RELATED"/>
    <property type="match status" value="1"/>
</dbReference>
<dbReference type="InterPro" id="IPR051159">
    <property type="entry name" value="Hexapeptide_acetyltransf"/>
</dbReference>
<keyword evidence="1" id="KW-0012">Acyltransferase</keyword>
<evidence type="ECO:0000313" key="1">
    <source>
        <dbReference type="EMBL" id="STO55886.1"/>
    </source>
</evidence>
<accession>A0A377HIC0</accession>
<sequence>MKKIIAYLLGLPKSIYVNFSLCTFKDAIRLPIIVSRRVKCISLSGSASFEKIRPGIVRIGFGSVETVDDKHERTLLFIKGKVHFKGKAKIGKGSRISVVGKTTFGNNFHISADAKIICRHEIEFGENILISWETLITDTDHHIVTDFTGNILNKNKPVIIGKNSWIGARSTILKGVNLPQGTILGSNSVVTKTIDTEHCCIAGNPAKIIRKNVKWKE</sequence>
<dbReference type="InterPro" id="IPR011004">
    <property type="entry name" value="Trimer_LpxA-like_sf"/>
</dbReference>
<dbReference type="KEGG" id="gho:AL542_08670"/>
<dbReference type="STRING" id="673.AL542_08670"/>
<dbReference type="Proteomes" id="UP000254512">
    <property type="component" value="Unassembled WGS sequence"/>
</dbReference>
<dbReference type="Pfam" id="PF14602">
    <property type="entry name" value="Hexapep_2"/>
    <property type="match status" value="1"/>
</dbReference>
<keyword evidence="1" id="KW-0808">Transferase</keyword>